<protein>
    <submittedName>
        <fullName evidence="2">HDC14103</fullName>
    </submittedName>
</protein>
<name>Q6IJV8_DROME</name>
<dbReference type="AlphaFoldDB" id="Q6IJV8"/>
<accession>Q6IJV8</accession>
<sequence>MCKKRGRTEAELRYRRTGGQEDSRTGGPTGSFTQVDKRPASELPSILLPCFQHLLLRTSTSTFPSTFTSTSTFTTTSTSTCSCTASFALIVAR</sequence>
<evidence type="ECO:0000256" key="1">
    <source>
        <dbReference type="SAM" id="MobiDB-lite"/>
    </source>
</evidence>
<gene>
    <name evidence="2" type="ORF">HDC14103</name>
</gene>
<reference evidence="2" key="1">
    <citation type="journal article" date="2003" name="Genome Biol.">
        <title>An integrated gene annotation and transcriptional profiling approach towards the full gene content of the Drosophila genome.</title>
        <authorList>
            <person name="Hild M."/>
            <person name="Beckmann B."/>
            <person name="Haas S.A."/>
            <person name="Koch B."/>
            <person name="Solovyev V."/>
            <person name="Busold C."/>
            <person name="Fellenberg K."/>
            <person name="Boutros M."/>
            <person name="Vingron M."/>
            <person name="Sauer F."/>
            <person name="Hoheisel J.D."/>
            <person name="Paro R."/>
        </authorList>
    </citation>
    <scope>NUCLEOTIDE SEQUENCE</scope>
</reference>
<evidence type="ECO:0000313" key="2">
    <source>
        <dbReference type="EMBL" id="DAA04114.1"/>
    </source>
</evidence>
<feature type="region of interest" description="Disordered" evidence="1">
    <location>
        <begin position="1"/>
        <end position="36"/>
    </location>
</feature>
<dbReference type="EMBL" id="BK002608">
    <property type="protein sequence ID" value="DAA04114.1"/>
    <property type="molecule type" value="Genomic_DNA"/>
</dbReference>
<feature type="compositionally biased region" description="Basic and acidic residues" evidence="1">
    <location>
        <begin position="7"/>
        <end position="24"/>
    </location>
</feature>
<organism evidence="2">
    <name type="scientific">Drosophila melanogaster</name>
    <name type="common">Fruit fly</name>
    <dbReference type="NCBI Taxonomy" id="7227"/>
    <lineage>
        <taxon>Eukaryota</taxon>
        <taxon>Metazoa</taxon>
        <taxon>Ecdysozoa</taxon>
        <taxon>Arthropoda</taxon>
        <taxon>Hexapoda</taxon>
        <taxon>Insecta</taxon>
        <taxon>Pterygota</taxon>
        <taxon>Neoptera</taxon>
        <taxon>Endopterygota</taxon>
        <taxon>Diptera</taxon>
        <taxon>Brachycera</taxon>
        <taxon>Muscomorpha</taxon>
        <taxon>Ephydroidea</taxon>
        <taxon>Drosophilidae</taxon>
        <taxon>Drosophila</taxon>
        <taxon>Sophophora</taxon>
    </lineage>
</organism>
<proteinExistence type="predicted"/>